<dbReference type="Proteomes" id="UP000179003">
    <property type="component" value="Unassembled WGS sequence"/>
</dbReference>
<dbReference type="Pfam" id="PF14063">
    <property type="entry name" value="DUF4254"/>
    <property type="match status" value="1"/>
</dbReference>
<dbReference type="Pfam" id="PF04230">
    <property type="entry name" value="PS_pyruv_trans"/>
    <property type="match status" value="1"/>
</dbReference>
<keyword evidence="1" id="KW-0175">Coiled coil</keyword>
<dbReference type="STRING" id="1797582.A2442_01410"/>
<comment type="caution">
    <text evidence="3">The sequence shown here is derived from an EMBL/GenBank/DDBJ whole genome shotgun (WGS) entry which is preliminary data.</text>
</comment>
<name>A0A1F5EHA3_9BACT</name>
<organism evidence="3 4">
    <name type="scientific">Candidatus Campbellbacteria bacterium RIFOXYC2_FULL_35_25</name>
    <dbReference type="NCBI Taxonomy" id="1797582"/>
    <lineage>
        <taxon>Bacteria</taxon>
        <taxon>Candidatus Campbelliibacteriota</taxon>
    </lineage>
</organism>
<proteinExistence type="predicted"/>
<evidence type="ECO:0000313" key="4">
    <source>
        <dbReference type="Proteomes" id="UP000179003"/>
    </source>
</evidence>
<evidence type="ECO:0000256" key="1">
    <source>
        <dbReference type="SAM" id="Coils"/>
    </source>
</evidence>
<evidence type="ECO:0000313" key="3">
    <source>
        <dbReference type="EMBL" id="OGD66763.1"/>
    </source>
</evidence>
<accession>A0A1F5EHA3</accession>
<dbReference type="EMBL" id="MFAE01000014">
    <property type="protein sequence ID" value="OGD66763.1"/>
    <property type="molecule type" value="Genomic_DNA"/>
</dbReference>
<sequence length="446" mass="52718">MQENIIELDLKKYLLQFSDSKVDFYRFPGNYGDSLIYHGTKTLLDELNIGIDLVEIDSDVINDILFIDGGGNFVDEYDDVYNFLVKKHRMYKKIVLLPHTIRGEKEARLIQSLDSNATIFCREKITYEFVKKNAKKAEYYLWSDCAFYNDLINYLEVGEGILNSFRVDVESSKKELPADNEDISYDGWCMKPLKDFLGKIQKYEEIRTDRLHVAIASAMLGKRVLFYSNSYYKNKAVYEYSLKKYPQVIFVYENDYNLISYNQIRSVFLEHLNSETVKTKDNVLDLFSELISINHKLWHFEDLARNLESTDKLVREIKKNIDKSNQSRNDLIRKIDFNLIDLLNNKESKDIEKFISESPAVFIDRLSIMFIRKFEIERLVFCINDNQNLNDIYIQKLDVINSQINFNGKFLESLFNKIRLGTIFFKIFNPVKIYNDHRIQKYIAKT</sequence>
<dbReference type="InterPro" id="IPR025350">
    <property type="entry name" value="DUF4254"/>
</dbReference>
<reference evidence="3 4" key="1">
    <citation type="journal article" date="2016" name="Nat. Commun.">
        <title>Thousands of microbial genomes shed light on interconnected biogeochemical processes in an aquifer system.</title>
        <authorList>
            <person name="Anantharaman K."/>
            <person name="Brown C.T."/>
            <person name="Hug L.A."/>
            <person name="Sharon I."/>
            <person name="Castelle C.J."/>
            <person name="Probst A.J."/>
            <person name="Thomas B.C."/>
            <person name="Singh A."/>
            <person name="Wilkins M.J."/>
            <person name="Karaoz U."/>
            <person name="Brodie E.L."/>
            <person name="Williams K.H."/>
            <person name="Hubbard S.S."/>
            <person name="Banfield J.F."/>
        </authorList>
    </citation>
    <scope>NUCLEOTIDE SEQUENCE [LARGE SCALE GENOMIC DNA]</scope>
</reference>
<feature type="coiled-coil region" evidence="1">
    <location>
        <begin position="300"/>
        <end position="334"/>
    </location>
</feature>
<gene>
    <name evidence="3" type="ORF">A2442_01410</name>
</gene>
<dbReference type="InterPro" id="IPR007345">
    <property type="entry name" value="Polysacch_pyruvyl_Trfase"/>
</dbReference>
<protein>
    <recommendedName>
        <fullName evidence="2">Polysaccharide pyruvyl transferase domain-containing protein</fullName>
    </recommendedName>
</protein>
<feature type="domain" description="Polysaccharide pyruvyl transferase" evidence="2">
    <location>
        <begin position="30"/>
        <end position="231"/>
    </location>
</feature>
<dbReference type="AlphaFoldDB" id="A0A1F5EHA3"/>
<evidence type="ECO:0000259" key="2">
    <source>
        <dbReference type="Pfam" id="PF04230"/>
    </source>
</evidence>